<protein>
    <submittedName>
        <fullName evidence="3">BTB/POZ domain-containing protein 18</fullName>
    </submittedName>
</protein>
<comment type="caution">
    <text evidence="3">The sequence shown here is derived from an EMBL/GenBank/DDBJ whole genome shotgun (WGS) entry which is preliminary data.</text>
</comment>
<dbReference type="InterPro" id="IPR011333">
    <property type="entry name" value="SKP1/BTB/POZ_sf"/>
</dbReference>
<feature type="region of interest" description="Disordered" evidence="1">
    <location>
        <begin position="390"/>
        <end position="428"/>
    </location>
</feature>
<dbReference type="Pfam" id="PF00651">
    <property type="entry name" value="BTB"/>
    <property type="match status" value="1"/>
</dbReference>
<evidence type="ECO:0000313" key="3">
    <source>
        <dbReference type="EMBL" id="TFJ98688.1"/>
    </source>
</evidence>
<feature type="compositionally biased region" description="Low complexity" evidence="1">
    <location>
        <begin position="298"/>
        <end position="312"/>
    </location>
</feature>
<dbReference type="Gene3D" id="3.30.710.10">
    <property type="entry name" value="Potassium Channel Kv1.1, Chain A"/>
    <property type="match status" value="1"/>
</dbReference>
<feature type="region of interest" description="Disordered" evidence="1">
    <location>
        <begin position="520"/>
        <end position="690"/>
    </location>
</feature>
<dbReference type="AlphaFoldDB" id="A0A4D9DNQ8"/>
<evidence type="ECO:0000256" key="1">
    <source>
        <dbReference type="SAM" id="MobiDB-lite"/>
    </source>
</evidence>
<dbReference type="InterPro" id="IPR042915">
    <property type="entry name" value="BTBD18"/>
</dbReference>
<dbReference type="SUPFAM" id="SSF54695">
    <property type="entry name" value="POZ domain"/>
    <property type="match status" value="1"/>
</dbReference>
<gene>
    <name evidence="3" type="ORF">DR999_PMT19358</name>
</gene>
<dbReference type="STRING" id="55544.A0A4D9DNQ8"/>
<dbReference type="InterPro" id="IPR000210">
    <property type="entry name" value="BTB/POZ_dom"/>
</dbReference>
<dbReference type="SMART" id="SM00225">
    <property type="entry name" value="BTB"/>
    <property type="match status" value="1"/>
</dbReference>
<proteinExistence type="predicted"/>
<accession>A0A4D9DNQ8</accession>
<name>A0A4D9DNQ8_9SAUR</name>
<dbReference type="PANTHER" id="PTHR47639:SF1">
    <property type="entry name" value="BTB_POZ DOMAIN-CONTAINING PROTEIN 18"/>
    <property type="match status" value="1"/>
</dbReference>
<dbReference type="Proteomes" id="UP000297703">
    <property type="component" value="Unassembled WGS sequence"/>
</dbReference>
<reference evidence="3 4" key="1">
    <citation type="submission" date="2019-04" db="EMBL/GenBank/DDBJ databases">
        <title>Draft genome of the big-headed turtle Platysternon megacephalum.</title>
        <authorList>
            <person name="Gong S."/>
        </authorList>
    </citation>
    <scope>NUCLEOTIDE SEQUENCE [LARGE SCALE GENOMIC DNA]</scope>
    <source>
        <strain evidence="3">DO16091913</strain>
        <tissue evidence="3">Muscle</tissue>
    </source>
</reference>
<keyword evidence="4" id="KW-1185">Reference proteome</keyword>
<dbReference type="PROSITE" id="PS50097">
    <property type="entry name" value="BTB"/>
    <property type="match status" value="1"/>
</dbReference>
<dbReference type="PANTHER" id="PTHR47639">
    <property type="entry name" value="BTB/POZ DOMAIN-CONTAINING PROTEIN 18"/>
    <property type="match status" value="1"/>
</dbReference>
<dbReference type="GO" id="GO:0032968">
    <property type="term" value="P:positive regulation of transcription elongation by RNA polymerase II"/>
    <property type="evidence" value="ECO:0007669"/>
    <property type="project" value="InterPro"/>
</dbReference>
<feature type="domain" description="BTB" evidence="2">
    <location>
        <begin position="35"/>
        <end position="103"/>
    </location>
</feature>
<sequence>MCSPVSGSKILYRNSRLLRMAFLQLHHQQRADVFCDVILQAEGEAVPAHCCILSACSPFFMECLERQMPSKGCKVVLELRGLKIGTLRKLVDFLYTSEMEVSREEARDILAAARQFQVAELESLQLEGGKLVKQVLGRRLNRKCLQPPSLAPISARVVPQACPPAPTTPRTFHPLAAGKQRTAKPPGDGGVRASSTACQAESAKYWAAVVPQNGGAQPGMQGAVAPVETGNVRTKSRSLGLDRSLGVGSTLGKAEGSQGERSAGQAFPSEGCTTDCSPLPRKIKLSRLKLPPPHDACATKAPPTAAPGKTPTSIRRLWRQKTPGWDEAGGLEQASPSCHAGSLPVPPKTSNRKRSSSASASGSDTTPEEGHVGSVKLRKVVNGSCWEVVQEPPAREPQGAPVTMGETGTSRVASPPSSRPHNFTRWPELPETRAASSTELLAGRLEAVPLPEQAPVEQGPSDGRGGCRDPYELDMAALEPLSENEEFGDSAPLEQMLDLLLSGSGVEGLGTAGPGGTAGCAPSMGLSRGPNTTPVGAAAAGEEWHSPEVQLWPEWDDPGKGPLPGWEVGGGHSALSTADGDPLGQPAGGHLAPRRGLSSGHHPTSCSPVPLAPASHQTPQLAAGSREAQSGPPPRVPAEDSTGKGQGLCTTQAAGMETRPQFQAPWGLPRSSPKHGPLDYQPPDSPEGDEIDIMAGAEEALVPAGITCIRPDPSSESDEEVDILN</sequence>
<feature type="compositionally biased region" description="Polar residues" evidence="1">
    <location>
        <begin position="406"/>
        <end position="421"/>
    </location>
</feature>
<dbReference type="EMBL" id="QXTE01000375">
    <property type="protein sequence ID" value="TFJ98688.1"/>
    <property type="molecule type" value="Genomic_DNA"/>
</dbReference>
<feature type="region of interest" description="Disordered" evidence="1">
    <location>
        <begin position="292"/>
        <end position="376"/>
    </location>
</feature>
<reference evidence="3 4" key="2">
    <citation type="submission" date="2019-04" db="EMBL/GenBank/DDBJ databases">
        <title>The genome sequence of big-headed turtle.</title>
        <authorList>
            <person name="Gong S."/>
        </authorList>
    </citation>
    <scope>NUCLEOTIDE SEQUENCE [LARGE SCALE GENOMIC DNA]</scope>
    <source>
        <strain evidence="3">DO16091913</strain>
        <tissue evidence="3">Muscle</tissue>
    </source>
</reference>
<evidence type="ECO:0000259" key="2">
    <source>
        <dbReference type="PROSITE" id="PS50097"/>
    </source>
</evidence>
<feature type="region of interest" description="Disordered" evidence="1">
    <location>
        <begin position="242"/>
        <end position="272"/>
    </location>
</feature>
<evidence type="ECO:0000313" key="4">
    <source>
        <dbReference type="Proteomes" id="UP000297703"/>
    </source>
</evidence>
<dbReference type="OrthoDB" id="1925334at2759"/>
<dbReference type="CDD" id="cd18293">
    <property type="entry name" value="BTB_POZ_BTBD18"/>
    <property type="match status" value="1"/>
</dbReference>
<organism evidence="3 4">
    <name type="scientific">Platysternon megacephalum</name>
    <name type="common">big-headed turtle</name>
    <dbReference type="NCBI Taxonomy" id="55544"/>
    <lineage>
        <taxon>Eukaryota</taxon>
        <taxon>Metazoa</taxon>
        <taxon>Chordata</taxon>
        <taxon>Craniata</taxon>
        <taxon>Vertebrata</taxon>
        <taxon>Euteleostomi</taxon>
        <taxon>Archelosauria</taxon>
        <taxon>Testudinata</taxon>
        <taxon>Testudines</taxon>
        <taxon>Cryptodira</taxon>
        <taxon>Durocryptodira</taxon>
        <taxon>Testudinoidea</taxon>
        <taxon>Platysternidae</taxon>
        <taxon>Platysternon</taxon>
    </lineage>
</organism>